<evidence type="ECO:0000259" key="10">
    <source>
        <dbReference type="PROSITE" id="PS50928"/>
    </source>
</evidence>
<dbReference type="CDD" id="cd06261">
    <property type="entry name" value="TM_PBP2"/>
    <property type="match status" value="1"/>
</dbReference>
<reference evidence="11 12" key="1">
    <citation type="submission" date="2018-10" db="EMBL/GenBank/DDBJ databases">
        <title>Genomic Encyclopedia of Archaeal and Bacterial Type Strains, Phase II (KMG-II): from individual species to whole genera.</title>
        <authorList>
            <person name="Goeker M."/>
        </authorList>
    </citation>
    <scope>NUCLEOTIDE SEQUENCE [LARGE SCALE GENOMIC DNA]</scope>
    <source>
        <strain evidence="11 12">DSM 14954</strain>
    </source>
</reference>
<dbReference type="PANTHER" id="PTHR30406">
    <property type="entry name" value="SULFATE TRANSPORT SYSTEM PERMEASE PROTEIN"/>
    <property type="match status" value="1"/>
</dbReference>
<dbReference type="AlphaFoldDB" id="A0A660L917"/>
<proteinExistence type="inferred from homology"/>
<sequence length="275" mass="28715">MASLAVPKPPARTRRSLGGGVGPIGLGVASLWLSLIVLLPLAAVFTKSLDGGLGAFWDAISAPSARYALLLTTAISALVALINVVTGTLIAWVLVRDDFRGKSLVNAVIDLPFALPTIVASIVLLSLYGPRSPVGIHLYATKPAVILALAFVTLPFVVRSVQPVLLEVDREAEQAAASLGASGWTTFRRIILPALYPALLGGAGLAFARAIGEFGSVVLIGGGIPRDTEVASQYIAKQIETDRPASAAAVSVTLLLISFVVLFAIRRFTKRKDVG</sequence>
<feature type="transmembrane region" description="Helical" evidence="9">
    <location>
        <begin position="65"/>
        <end position="95"/>
    </location>
</feature>
<feature type="domain" description="ABC transmembrane type-1" evidence="10">
    <location>
        <begin position="69"/>
        <end position="265"/>
    </location>
</feature>
<dbReference type="NCBIfam" id="TIGR02139">
    <property type="entry name" value="permease_CysT"/>
    <property type="match status" value="1"/>
</dbReference>
<keyword evidence="5 9" id="KW-1133">Transmembrane helix</keyword>
<dbReference type="GO" id="GO:0005886">
    <property type="term" value="C:plasma membrane"/>
    <property type="evidence" value="ECO:0007669"/>
    <property type="project" value="InterPro"/>
</dbReference>
<gene>
    <name evidence="11" type="ORF">C8N24_1320</name>
</gene>
<feature type="transmembrane region" description="Helical" evidence="9">
    <location>
        <begin position="21"/>
        <end position="45"/>
    </location>
</feature>
<dbReference type="NCBIfam" id="TIGR00969">
    <property type="entry name" value="3a0106s02"/>
    <property type="match status" value="1"/>
</dbReference>
<dbReference type="GO" id="GO:0015419">
    <property type="term" value="F:ABC-type sulfate transporter activity"/>
    <property type="evidence" value="ECO:0007669"/>
    <property type="project" value="UniProtKB-UniRule"/>
</dbReference>
<evidence type="ECO:0000256" key="8">
    <source>
        <dbReference type="ARBA" id="ARBA00025323"/>
    </source>
</evidence>
<organism evidence="11 12">
    <name type="scientific">Solirubrobacter pauli</name>
    <dbReference type="NCBI Taxonomy" id="166793"/>
    <lineage>
        <taxon>Bacteria</taxon>
        <taxon>Bacillati</taxon>
        <taxon>Actinomycetota</taxon>
        <taxon>Thermoleophilia</taxon>
        <taxon>Solirubrobacterales</taxon>
        <taxon>Solirubrobacteraceae</taxon>
        <taxon>Solirubrobacter</taxon>
    </lineage>
</organism>
<evidence type="ECO:0000256" key="7">
    <source>
        <dbReference type="ARBA" id="ARBA00023136"/>
    </source>
</evidence>
<comment type="function">
    <text evidence="8">Part of the ABC transporter complex CysAWTP (TC 3.A.1.6.1) involved in sulfate/thiosulfate import. Probably responsible for the translocation of the substrate across the membrane.</text>
</comment>
<feature type="transmembrane region" description="Helical" evidence="9">
    <location>
        <begin position="140"/>
        <end position="158"/>
    </location>
</feature>
<dbReference type="PANTHER" id="PTHR30406:SF8">
    <property type="entry name" value="SULFATE TRANSPORT SYSTEM PERMEASE PROTEIN CYST"/>
    <property type="match status" value="1"/>
</dbReference>
<dbReference type="InterPro" id="IPR011865">
    <property type="entry name" value="CysT_permease"/>
</dbReference>
<comment type="subunit">
    <text evidence="2">The complex is composed of two ATP-binding proteins (CysA), two transmembrane proteins (CysT and CysW) and a solute-binding protein (CysP).</text>
</comment>
<dbReference type="RefSeq" id="WP_121249162.1">
    <property type="nucleotide sequence ID" value="NZ_RBIL01000001.1"/>
</dbReference>
<evidence type="ECO:0000313" key="11">
    <source>
        <dbReference type="EMBL" id="RKQ91498.1"/>
    </source>
</evidence>
<comment type="function">
    <text evidence="9">Part of the ABC transporter complex (TC 3.A.1.6.1) involved in sulfate/thiosulfate import.</text>
</comment>
<dbReference type="Gene3D" id="1.10.3720.10">
    <property type="entry name" value="MetI-like"/>
    <property type="match status" value="1"/>
</dbReference>
<dbReference type="InterPro" id="IPR000515">
    <property type="entry name" value="MetI-like"/>
</dbReference>
<accession>A0A660L917</accession>
<evidence type="ECO:0000256" key="2">
    <source>
        <dbReference type="ARBA" id="ARBA00011779"/>
    </source>
</evidence>
<dbReference type="EMBL" id="RBIL01000001">
    <property type="protein sequence ID" value="RKQ91498.1"/>
    <property type="molecule type" value="Genomic_DNA"/>
</dbReference>
<feature type="transmembrane region" description="Helical" evidence="9">
    <location>
        <begin position="198"/>
        <end position="224"/>
    </location>
</feature>
<keyword evidence="3 9" id="KW-0813">Transport</keyword>
<evidence type="ECO:0000256" key="9">
    <source>
        <dbReference type="RuleBase" id="RU366001"/>
    </source>
</evidence>
<feature type="transmembrane region" description="Helical" evidence="9">
    <location>
        <begin position="244"/>
        <end position="265"/>
    </location>
</feature>
<evidence type="ECO:0000256" key="1">
    <source>
        <dbReference type="ARBA" id="ARBA00004141"/>
    </source>
</evidence>
<protein>
    <recommendedName>
        <fullName evidence="9">Sulfate transport system permease protein CysT</fullName>
    </recommendedName>
</protein>
<dbReference type="OrthoDB" id="9808619at2"/>
<evidence type="ECO:0000256" key="3">
    <source>
        <dbReference type="ARBA" id="ARBA00022448"/>
    </source>
</evidence>
<keyword evidence="4 9" id="KW-0812">Transmembrane</keyword>
<name>A0A660L917_9ACTN</name>
<comment type="similarity">
    <text evidence="9">Belongs to the binding-protein-dependent transport system permease family. CysTW subfamily.</text>
</comment>
<evidence type="ECO:0000256" key="6">
    <source>
        <dbReference type="ARBA" id="ARBA00023032"/>
    </source>
</evidence>
<evidence type="ECO:0000313" key="12">
    <source>
        <dbReference type="Proteomes" id="UP000278962"/>
    </source>
</evidence>
<comment type="caution">
    <text evidence="11">The sequence shown here is derived from an EMBL/GenBank/DDBJ whole genome shotgun (WGS) entry which is preliminary data.</text>
</comment>
<dbReference type="InterPro" id="IPR005667">
    <property type="entry name" value="Sulph_transpt2"/>
</dbReference>
<evidence type="ECO:0000256" key="5">
    <source>
        <dbReference type="ARBA" id="ARBA00022989"/>
    </source>
</evidence>
<comment type="caution">
    <text evidence="9">Lacks conserved residue(s) required for the propagation of feature annotation.</text>
</comment>
<dbReference type="InterPro" id="IPR035906">
    <property type="entry name" value="MetI-like_sf"/>
</dbReference>
<dbReference type="Proteomes" id="UP000278962">
    <property type="component" value="Unassembled WGS sequence"/>
</dbReference>
<comment type="subcellular location">
    <subcellularLocation>
        <location evidence="1">Membrane</location>
        <topology evidence="1">Multi-pass membrane protein</topology>
    </subcellularLocation>
</comment>
<keyword evidence="7 9" id="KW-0472">Membrane</keyword>
<evidence type="ECO:0000256" key="4">
    <source>
        <dbReference type="ARBA" id="ARBA00022692"/>
    </source>
</evidence>
<feature type="transmembrane region" description="Helical" evidence="9">
    <location>
        <begin position="107"/>
        <end position="128"/>
    </location>
</feature>
<dbReference type="PROSITE" id="PS50928">
    <property type="entry name" value="ABC_TM1"/>
    <property type="match status" value="1"/>
</dbReference>
<keyword evidence="12" id="KW-1185">Reference proteome</keyword>
<keyword evidence="6 9" id="KW-0764">Sulfate transport</keyword>
<dbReference type="Pfam" id="PF00528">
    <property type="entry name" value="BPD_transp_1"/>
    <property type="match status" value="1"/>
</dbReference>
<dbReference type="SUPFAM" id="SSF161098">
    <property type="entry name" value="MetI-like"/>
    <property type="match status" value="1"/>
</dbReference>